<gene>
    <name evidence="1" type="ORF">SAMN05216429_11233</name>
</gene>
<evidence type="ECO:0000313" key="2">
    <source>
        <dbReference type="Proteomes" id="UP000199445"/>
    </source>
</evidence>
<organism evidence="1 2">
    <name type="scientific">Marinobacter persicus</name>
    <dbReference type="NCBI Taxonomy" id="930118"/>
    <lineage>
        <taxon>Bacteria</taxon>
        <taxon>Pseudomonadati</taxon>
        <taxon>Pseudomonadota</taxon>
        <taxon>Gammaproteobacteria</taxon>
        <taxon>Pseudomonadales</taxon>
        <taxon>Marinobacteraceae</taxon>
        <taxon>Marinobacter</taxon>
    </lineage>
</organism>
<keyword evidence="2" id="KW-1185">Reference proteome</keyword>
<reference evidence="1 2" key="1">
    <citation type="submission" date="2016-10" db="EMBL/GenBank/DDBJ databases">
        <authorList>
            <person name="de Groot N.N."/>
        </authorList>
    </citation>
    <scope>NUCLEOTIDE SEQUENCE [LARGE SCALE GENOMIC DNA]</scope>
    <source>
        <strain evidence="1 2">IBRC-M 10445</strain>
    </source>
</reference>
<proteinExistence type="predicted"/>
<evidence type="ECO:0000313" key="1">
    <source>
        <dbReference type="EMBL" id="SFK20476.1"/>
    </source>
</evidence>
<name>A0A1I3XNB0_9GAMM</name>
<dbReference type="OrthoDB" id="6368544at2"/>
<dbReference type="EMBL" id="FOSC01000012">
    <property type="protein sequence ID" value="SFK20476.1"/>
    <property type="molecule type" value="Genomic_DNA"/>
</dbReference>
<accession>A0A1I3XNB0</accession>
<dbReference type="RefSeq" id="WP_091706236.1">
    <property type="nucleotide sequence ID" value="NZ_BMYN01000008.1"/>
</dbReference>
<dbReference type="AlphaFoldDB" id="A0A1I3XNB0"/>
<dbReference type="Proteomes" id="UP000199445">
    <property type="component" value="Unassembled WGS sequence"/>
</dbReference>
<protein>
    <submittedName>
        <fullName evidence="1">Uncharacterized protein</fullName>
    </submittedName>
</protein>
<sequence length="153" mass="17386">MKKSIALATLILLLFVGIVFQYYITALPDLEQPITLREASITTEAGSVSATFVDNAGDPFMFGFRASEDFEPEVYPAFYMRNPELVPYMYWPNIGGPDERALLRVVEGWLQRNAPPELMERLEQGHAKDLSVDEQKIAAVYEVYALLRERHQG</sequence>